<evidence type="ECO:0000313" key="3">
    <source>
        <dbReference type="Proteomes" id="UP000827092"/>
    </source>
</evidence>
<name>A0AAV6UYU5_9ARAC</name>
<accession>A0AAV6UYU5</accession>
<keyword evidence="3" id="KW-1185">Reference proteome</keyword>
<dbReference type="EMBL" id="JAFNEN010000233">
    <property type="protein sequence ID" value="KAG8188675.1"/>
    <property type="molecule type" value="Genomic_DNA"/>
</dbReference>
<evidence type="ECO:0000256" key="1">
    <source>
        <dbReference type="SAM" id="MobiDB-lite"/>
    </source>
</evidence>
<reference evidence="2 3" key="1">
    <citation type="journal article" date="2022" name="Nat. Ecol. Evol.">
        <title>A masculinizing supergene underlies an exaggerated male reproductive morph in a spider.</title>
        <authorList>
            <person name="Hendrickx F."/>
            <person name="De Corte Z."/>
            <person name="Sonet G."/>
            <person name="Van Belleghem S.M."/>
            <person name="Kostlbacher S."/>
            <person name="Vangestel C."/>
        </authorList>
    </citation>
    <scope>NUCLEOTIDE SEQUENCE [LARGE SCALE GENOMIC DNA]</scope>
    <source>
        <strain evidence="2">W744_W776</strain>
    </source>
</reference>
<dbReference type="Proteomes" id="UP000827092">
    <property type="component" value="Unassembled WGS sequence"/>
</dbReference>
<proteinExistence type="predicted"/>
<feature type="region of interest" description="Disordered" evidence="1">
    <location>
        <begin position="1"/>
        <end position="24"/>
    </location>
</feature>
<evidence type="ECO:0000313" key="2">
    <source>
        <dbReference type="EMBL" id="KAG8188675.1"/>
    </source>
</evidence>
<gene>
    <name evidence="2" type="ORF">JTE90_003931</name>
</gene>
<sequence length="151" mass="17373">MVKSRNTLLKEHKSSHSLHQSLKQKSMRFVAASESRNVRRKIKKSFTADKIESSDNFASHLILCLACFLEKKSNYSKFEKAILSTLRNLDVIFARPLKDELFELRGKCLRSVLNEDVRKLKIGKNAEKVERIVFAKKCLYILNVVPSLCTS</sequence>
<dbReference type="AlphaFoldDB" id="A0AAV6UYU5"/>
<comment type="caution">
    <text evidence="2">The sequence shown here is derived from an EMBL/GenBank/DDBJ whole genome shotgun (WGS) entry which is preliminary data.</text>
</comment>
<protein>
    <submittedName>
        <fullName evidence="2">Uncharacterized protein</fullName>
    </submittedName>
</protein>
<organism evidence="2 3">
    <name type="scientific">Oedothorax gibbosus</name>
    <dbReference type="NCBI Taxonomy" id="931172"/>
    <lineage>
        <taxon>Eukaryota</taxon>
        <taxon>Metazoa</taxon>
        <taxon>Ecdysozoa</taxon>
        <taxon>Arthropoda</taxon>
        <taxon>Chelicerata</taxon>
        <taxon>Arachnida</taxon>
        <taxon>Araneae</taxon>
        <taxon>Araneomorphae</taxon>
        <taxon>Entelegynae</taxon>
        <taxon>Araneoidea</taxon>
        <taxon>Linyphiidae</taxon>
        <taxon>Erigoninae</taxon>
        <taxon>Oedothorax</taxon>
    </lineage>
</organism>